<evidence type="ECO:0000313" key="2">
    <source>
        <dbReference type="EMBL" id="KDO32571.1"/>
    </source>
</evidence>
<accession>A0A067D1C8</accession>
<feature type="region of interest" description="Disordered" evidence="1">
    <location>
        <begin position="1"/>
        <end position="30"/>
    </location>
</feature>
<name>A0A067D1C8_SAPPC</name>
<feature type="non-terminal residue" evidence="2">
    <location>
        <position position="276"/>
    </location>
</feature>
<organism evidence="2 3">
    <name type="scientific">Saprolegnia parasitica (strain CBS 223.65)</name>
    <dbReference type="NCBI Taxonomy" id="695850"/>
    <lineage>
        <taxon>Eukaryota</taxon>
        <taxon>Sar</taxon>
        <taxon>Stramenopiles</taxon>
        <taxon>Oomycota</taxon>
        <taxon>Saprolegniomycetes</taxon>
        <taxon>Saprolegniales</taxon>
        <taxon>Saprolegniaceae</taxon>
        <taxon>Saprolegnia</taxon>
    </lineage>
</organism>
<feature type="compositionally biased region" description="Acidic residues" evidence="1">
    <location>
        <begin position="17"/>
        <end position="27"/>
    </location>
</feature>
<dbReference type="OrthoDB" id="10580545at2759"/>
<proteinExistence type="predicted"/>
<feature type="compositionally biased region" description="Polar residues" evidence="1">
    <location>
        <begin position="136"/>
        <end position="151"/>
    </location>
</feature>
<dbReference type="Proteomes" id="UP000030745">
    <property type="component" value="Unassembled WGS sequence"/>
</dbReference>
<feature type="region of interest" description="Disordered" evidence="1">
    <location>
        <begin position="50"/>
        <end position="77"/>
    </location>
</feature>
<evidence type="ECO:0000256" key="1">
    <source>
        <dbReference type="SAM" id="MobiDB-lite"/>
    </source>
</evidence>
<dbReference type="GeneID" id="24140824"/>
<sequence length="276" mass="30145">MRETLPPRGSGSSSDPADQDEPDDDETSDRLFGIDSSLLLKSYLPSTVATGKESQLASFRQPNVRHQPSAAPTPLHRAPSLVAATPRQSFFEAVLRNKLRKSSNEVLPSTLDARVEASPQGADEAPKKPRPASTGACGTNRSARKSSQGITRQPLAMATSPSGDITPSLGGVRMQQFMVLPTGGPPNQRLAEKIESIEAYMRENDMRRMQSLLTPRKSRHSKFDHLFNLRESQCPSPVAHPRPNKPPVIQLAMWGAESRTPVRSNLNKDMLVPKAP</sequence>
<evidence type="ECO:0000313" key="3">
    <source>
        <dbReference type="Proteomes" id="UP000030745"/>
    </source>
</evidence>
<dbReference type="VEuPathDB" id="FungiDB:SPRG_19460"/>
<dbReference type="AlphaFoldDB" id="A0A067D1C8"/>
<keyword evidence="3" id="KW-1185">Reference proteome</keyword>
<feature type="region of interest" description="Disordered" evidence="1">
    <location>
        <begin position="110"/>
        <end position="169"/>
    </location>
</feature>
<feature type="compositionally biased region" description="Polar residues" evidence="1">
    <location>
        <begin position="50"/>
        <end position="66"/>
    </location>
</feature>
<dbReference type="RefSeq" id="XP_012197065.1">
    <property type="nucleotide sequence ID" value="XM_012341675.1"/>
</dbReference>
<gene>
    <name evidence="2" type="ORF">SPRG_19460</name>
</gene>
<reference evidence="2 3" key="1">
    <citation type="journal article" date="2013" name="PLoS Genet.">
        <title>Distinctive expansion of potential virulence genes in the genome of the oomycete fish pathogen Saprolegnia parasitica.</title>
        <authorList>
            <person name="Jiang R.H."/>
            <person name="de Bruijn I."/>
            <person name="Haas B.J."/>
            <person name="Belmonte R."/>
            <person name="Lobach L."/>
            <person name="Christie J."/>
            <person name="van den Ackerveken G."/>
            <person name="Bottin A."/>
            <person name="Bulone V."/>
            <person name="Diaz-Moreno S.M."/>
            <person name="Dumas B."/>
            <person name="Fan L."/>
            <person name="Gaulin E."/>
            <person name="Govers F."/>
            <person name="Grenville-Briggs L.J."/>
            <person name="Horner N.R."/>
            <person name="Levin J.Z."/>
            <person name="Mammella M."/>
            <person name="Meijer H.J."/>
            <person name="Morris P."/>
            <person name="Nusbaum C."/>
            <person name="Oome S."/>
            <person name="Phillips A.J."/>
            <person name="van Rooyen D."/>
            <person name="Rzeszutek E."/>
            <person name="Saraiva M."/>
            <person name="Secombes C.J."/>
            <person name="Seidl M.F."/>
            <person name="Snel B."/>
            <person name="Stassen J.H."/>
            <person name="Sykes S."/>
            <person name="Tripathy S."/>
            <person name="van den Berg H."/>
            <person name="Vega-Arreguin J.C."/>
            <person name="Wawra S."/>
            <person name="Young S.K."/>
            <person name="Zeng Q."/>
            <person name="Dieguez-Uribeondo J."/>
            <person name="Russ C."/>
            <person name="Tyler B.M."/>
            <person name="van West P."/>
        </authorList>
    </citation>
    <scope>NUCLEOTIDE SEQUENCE [LARGE SCALE GENOMIC DNA]</scope>
    <source>
        <strain evidence="2 3">CBS 223.65</strain>
    </source>
</reference>
<protein>
    <submittedName>
        <fullName evidence="2">Uncharacterized protein</fullName>
    </submittedName>
</protein>
<dbReference type="KEGG" id="spar:SPRG_19460"/>
<dbReference type="EMBL" id="KK583195">
    <property type="protein sequence ID" value="KDO32571.1"/>
    <property type="molecule type" value="Genomic_DNA"/>
</dbReference>